<dbReference type="InterPro" id="IPR004045">
    <property type="entry name" value="Glutathione_S-Trfase_N"/>
</dbReference>
<dbReference type="InterPro" id="IPR004046">
    <property type="entry name" value="GST_C"/>
</dbReference>
<keyword evidence="5" id="KW-1185">Reference proteome</keyword>
<dbReference type="InterPro" id="IPR040079">
    <property type="entry name" value="Glutathione_S-Trfase"/>
</dbReference>
<dbReference type="SUPFAM" id="SSF52833">
    <property type="entry name" value="Thioredoxin-like"/>
    <property type="match status" value="1"/>
</dbReference>
<dbReference type="PROSITE" id="PS50404">
    <property type="entry name" value="GST_NTER"/>
    <property type="match status" value="1"/>
</dbReference>
<dbReference type="Gene3D" id="1.20.1050.10">
    <property type="match status" value="1"/>
</dbReference>
<dbReference type="PANTHER" id="PTHR44051">
    <property type="entry name" value="GLUTATHIONE S-TRANSFERASE-RELATED"/>
    <property type="match status" value="1"/>
</dbReference>
<proteinExistence type="inferred from homology"/>
<dbReference type="SFLD" id="SFLDG00358">
    <property type="entry name" value="Main_(cytGST)"/>
    <property type="match status" value="1"/>
</dbReference>
<comment type="similarity">
    <text evidence="1">Belongs to the GST superfamily.</text>
</comment>
<dbReference type="Pfam" id="PF00043">
    <property type="entry name" value="GST_C"/>
    <property type="match status" value="1"/>
</dbReference>
<reference evidence="4 5" key="1">
    <citation type="submission" date="2024-02" db="EMBL/GenBank/DDBJ databases">
        <authorList>
            <person name="Chen Y."/>
            <person name="Shah S."/>
            <person name="Dougan E. K."/>
            <person name="Thang M."/>
            <person name="Chan C."/>
        </authorList>
    </citation>
    <scope>NUCLEOTIDE SEQUENCE [LARGE SCALE GENOMIC DNA]</scope>
</reference>
<dbReference type="Pfam" id="PF13409">
    <property type="entry name" value="GST_N_2"/>
    <property type="match status" value="1"/>
</dbReference>
<dbReference type="Proteomes" id="UP001642464">
    <property type="component" value="Unassembled WGS sequence"/>
</dbReference>
<dbReference type="PANTHER" id="PTHR44051:SF22">
    <property type="entry name" value="DISULFIDE-BOND OXIDOREDUCTASE YGHU"/>
    <property type="match status" value="1"/>
</dbReference>
<dbReference type="SUPFAM" id="SSF47616">
    <property type="entry name" value="GST C-terminal domain-like"/>
    <property type="match status" value="1"/>
</dbReference>
<dbReference type="CDD" id="cd03048">
    <property type="entry name" value="GST_N_Ure2p_like"/>
    <property type="match status" value="1"/>
</dbReference>
<dbReference type="InterPro" id="IPR036282">
    <property type="entry name" value="Glutathione-S-Trfase_C_sf"/>
</dbReference>
<dbReference type="InterPro" id="IPR010987">
    <property type="entry name" value="Glutathione-S-Trfase_C-like"/>
</dbReference>
<feature type="domain" description="GST C-terminal" evidence="3">
    <location>
        <begin position="155"/>
        <end position="263"/>
    </location>
</feature>
<gene>
    <name evidence="4" type="ORF">SCF082_LOCUS26642</name>
</gene>
<accession>A0ABP0M953</accession>
<sequence>MLSRGLSSLKRGSAAKNKMAAEWEAPSVITKLYPEKFAANSMELKPTGNAPVAGPRVEKALEKGSARFQLYSVATPNGQKAGIVLEEMGVEYDAHIIHIGKGDQFGSAFTEVNPNGKIPALVDQDGPNGEPLHIMESGALLLHMAEQTGKFLPSDPRDRMSTIQWLFWQAGSQGPMLGQFNHFYKYAPRTETAAITYGVTRYGMETQRLMSVLENQLQLNKFVACDDYTIADMAIYPWAAAIVNNAEEFLETEKYPRVNEWVA</sequence>
<evidence type="ECO:0000259" key="2">
    <source>
        <dbReference type="PROSITE" id="PS50404"/>
    </source>
</evidence>
<evidence type="ECO:0000313" key="4">
    <source>
        <dbReference type="EMBL" id="CAK9047583.1"/>
    </source>
</evidence>
<dbReference type="EMBL" id="CAXAMM010020277">
    <property type="protein sequence ID" value="CAK9047583.1"/>
    <property type="molecule type" value="Genomic_DNA"/>
</dbReference>
<evidence type="ECO:0000313" key="5">
    <source>
        <dbReference type="Proteomes" id="UP001642464"/>
    </source>
</evidence>
<dbReference type="SFLD" id="SFLDG01151">
    <property type="entry name" value="Main.2:_Nu-like"/>
    <property type="match status" value="1"/>
</dbReference>
<dbReference type="InterPro" id="IPR036249">
    <property type="entry name" value="Thioredoxin-like_sf"/>
</dbReference>
<dbReference type="SFLD" id="SFLDS00019">
    <property type="entry name" value="Glutathione_Transferase_(cytos"/>
    <property type="match status" value="1"/>
</dbReference>
<evidence type="ECO:0000259" key="3">
    <source>
        <dbReference type="PROSITE" id="PS50405"/>
    </source>
</evidence>
<dbReference type="Gene3D" id="3.40.30.10">
    <property type="entry name" value="Glutaredoxin"/>
    <property type="match status" value="1"/>
</dbReference>
<comment type="caution">
    <text evidence="4">The sequence shown here is derived from an EMBL/GenBank/DDBJ whole genome shotgun (WGS) entry which is preliminary data.</text>
</comment>
<evidence type="ECO:0000256" key="1">
    <source>
        <dbReference type="ARBA" id="ARBA00007409"/>
    </source>
</evidence>
<protein>
    <submittedName>
        <fullName evidence="4">Disulfide-bond oxidoreductase YghU (GSH-dependent disulfide-bond oxidoreductase YghU) (GST N2-2) (Organic hydroperoxidase)</fullName>
    </submittedName>
</protein>
<name>A0ABP0M953_9DINO</name>
<dbReference type="PROSITE" id="PS50405">
    <property type="entry name" value="GST_CTER"/>
    <property type="match status" value="1"/>
</dbReference>
<feature type="non-terminal residue" evidence="4">
    <location>
        <position position="263"/>
    </location>
</feature>
<organism evidence="4 5">
    <name type="scientific">Durusdinium trenchii</name>
    <dbReference type="NCBI Taxonomy" id="1381693"/>
    <lineage>
        <taxon>Eukaryota</taxon>
        <taxon>Sar</taxon>
        <taxon>Alveolata</taxon>
        <taxon>Dinophyceae</taxon>
        <taxon>Suessiales</taxon>
        <taxon>Symbiodiniaceae</taxon>
        <taxon>Durusdinium</taxon>
    </lineage>
</organism>
<feature type="domain" description="GST N-terminal" evidence="2">
    <location>
        <begin position="65"/>
        <end position="152"/>
    </location>
</feature>